<sequence>MVDGSRLEEDGGMSPLTLARQPPLSVDILPSSVGSSIGGWRKEVDGRRGGGSPAAQLSVAREWQRVEGAGSGVKWKSCGGRTGSRSAVGRWTGAVEATRYRCLAGELAGDGPQRRGEEGLRRKPSLVLHWAGSCYAFGRSNPLGGAVKEPSSLDEDL</sequence>
<dbReference type="EnsemblPlants" id="ONIVA08G04670.1">
    <property type="protein sequence ID" value="ONIVA08G04670.1"/>
    <property type="gene ID" value="ONIVA08G04670"/>
</dbReference>
<dbReference type="AlphaFoldDB" id="A0A0E0I7U4"/>
<evidence type="ECO:0000313" key="3">
    <source>
        <dbReference type="Proteomes" id="UP000006591"/>
    </source>
</evidence>
<accession>A0A0E0I7U4</accession>
<reference evidence="2" key="2">
    <citation type="submission" date="2018-04" db="EMBL/GenBank/DDBJ databases">
        <title>OnivRS2 (Oryza nivara Reference Sequence Version 2).</title>
        <authorList>
            <person name="Zhang J."/>
            <person name="Kudrna D."/>
            <person name="Lee S."/>
            <person name="Talag J."/>
            <person name="Rajasekar S."/>
            <person name="Welchert J."/>
            <person name="Hsing Y.-I."/>
            <person name="Wing R.A."/>
        </authorList>
    </citation>
    <scope>NUCLEOTIDE SEQUENCE [LARGE SCALE GENOMIC DNA]</scope>
    <source>
        <strain evidence="2">SL10</strain>
    </source>
</reference>
<evidence type="ECO:0000313" key="2">
    <source>
        <dbReference type="EnsemblPlants" id="ONIVA08G04670.1"/>
    </source>
</evidence>
<proteinExistence type="predicted"/>
<dbReference type="OMA" id="EATRYRC"/>
<organism evidence="2">
    <name type="scientific">Oryza nivara</name>
    <name type="common">Indian wild rice</name>
    <name type="synonym">Oryza sativa f. spontanea</name>
    <dbReference type="NCBI Taxonomy" id="4536"/>
    <lineage>
        <taxon>Eukaryota</taxon>
        <taxon>Viridiplantae</taxon>
        <taxon>Streptophyta</taxon>
        <taxon>Embryophyta</taxon>
        <taxon>Tracheophyta</taxon>
        <taxon>Spermatophyta</taxon>
        <taxon>Magnoliopsida</taxon>
        <taxon>Liliopsida</taxon>
        <taxon>Poales</taxon>
        <taxon>Poaceae</taxon>
        <taxon>BOP clade</taxon>
        <taxon>Oryzoideae</taxon>
        <taxon>Oryzeae</taxon>
        <taxon>Oryzinae</taxon>
        <taxon>Oryza</taxon>
    </lineage>
</organism>
<keyword evidence="3" id="KW-1185">Reference proteome</keyword>
<dbReference type="Proteomes" id="UP000006591">
    <property type="component" value="Chromosome 8"/>
</dbReference>
<dbReference type="Gramene" id="ONIVA08G04670.1">
    <property type="protein sequence ID" value="ONIVA08G04670.1"/>
    <property type="gene ID" value="ONIVA08G04670"/>
</dbReference>
<dbReference type="HOGENOM" id="CLU_156155_0_0_1"/>
<protein>
    <submittedName>
        <fullName evidence="2">Uncharacterized protein</fullName>
    </submittedName>
</protein>
<feature type="region of interest" description="Disordered" evidence="1">
    <location>
        <begin position="1"/>
        <end position="21"/>
    </location>
</feature>
<reference evidence="2" key="1">
    <citation type="submission" date="2015-04" db="UniProtKB">
        <authorList>
            <consortium name="EnsemblPlants"/>
        </authorList>
    </citation>
    <scope>IDENTIFICATION</scope>
    <source>
        <strain evidence="2">SL10</strain>
    </source>
</reference>
<name>A0A0E0I7U4_ORYNI</name>
<evidence type="ECO:0000256" key="1">
    <source>
        <dbReference type="SAM" id="MobiDB-lite"/>
    </source>
</evidence>
<feature type="region of interest" description="Disordered" evidence="1">
    <location>
        <begin position="33"/>
        <end position="57"/>
    </location>
</feature>